<evidence type="ECO:0000256" key="5">
    <source>
        <dbReference type="ARBA" id="ARBA00022676"/>
    </source>
</evidence>
<evidence type="ECO:0000256" key="9">
    <source>
        <dbReference type="SAM" id="MobiDB-lite"/>
    </source>
</evidence>
<comment type="function">
    <text evidence="2 8">Synthesizes alpha-1,4-glucan chains using ADP-glucose.</text>
</comment>
<evidence type="ECO:0000259" key="10">
    <source>
        <dbReference type="Pfam" id="PF00534"/>
    </source>
</evidence>
<keyword evidence="5 8" id="KW-0328">Glycosyltransferase</keyword>
<gene>
    <name evidence="8 12" type="primary">glgA</name>
    <name evidence="12" type="ORF">LuPra_03857</name>
</gene>
<dbReference type="GO" id="GO:0004373">
    <property type="term" value="F:alpha-1,4-glucan glucosyltransferase (UDP-glucose donor) activity"/>
    <property type="evidence" value="ECO:0007669"/>
    <property type="project" value="InterPro"/>
</dbReference>
<dbReference type="InterPro" id="IPR013534">
    <property type="entry name" value="Starch_synth_cat_dom"/>
</dbReference>
<name>A0A143PS10_LUTPR</name>
<keyword evidence="6 8" id="KW-0808">Transferase</keyword>
<dbReference type="SUPFAM" id="SSF53756">
    <property type="entry name" value="UDP-Glycosyltransferase/glycogen phosphorylase"/>
    <property type="match status" value="1"/>
</dbReference>
<dbReference type="Gene3D" id="3.40.50.2000">
    <property type="entry name" value="Glycogen Phosphorylase B"/>
    <property type="match status" value="2"/>
</dbReference>
<evidence type="ECO:0000256" key="2">
    <source>
        <dbReference type="ARBA" id="ARBA00002764"/>
    </source>
</evidence>
<dbReference type="NCBIfam" id="NF001899">
    <property type="entry name" value="PRK00654.1-2"/>
    <property type="match status" value="1"/>
</dbReference>
<dbReference type="KEGG" id="abac:LuPra_03857"/>
<evidence type="ECO:0000256" key="6">
    <source>
        <dbReference type="ARBA" id="ARBA00022679"/>
    </source>
</evidence>
<comment type="similarity">
    <text evidence="4 8">Belongs to the glycosyltransferase 1 family. Bacterial/plant glycogen synthase subfamily.</text>
</comment>
<feature type="domain" description="Glycosyl transferase family 1" evidence="10">
    <location>
        <begin position="484"/>
        <end position="638"/>
    </location>
</feature>
<protein>
    <recommendedName>
        <fullName evidence="8">Glycogen synthase</fullName>
        <ecNumber evidence="8">2.4.1.21</ecNumber>
    </recommendedName>
    <alternativeName>
        <fullName evidence="8">Starch [bacterial glycogen] synthase</fullName>
    </alternativeName>
</protein>
<dbReference type="PANTHER" id="PTHR45825">
    <property type="entry name" value="GRANULE-BOUND STARCH SYNTHASE 1, CHLOROPLASTIC/AMYLOPLASTIC"/>
    <property type="match status" value="1"/>
</dbReference>
<dbReference type="GO" id="GO:0005978">
    <property type="term" value="P:glycogen biosynthetic process"/>
    <property type="evidence" value="ECO:0007669"/>
    <property type="project" value="UniProtKB-UniRule"/>
</dbReference>
<keyword evidence="13" id="KW-1185">Reference proteome</keyword>
<dbReference type="HAMAP" id="MF_00484">
    <property type="entry name" value="Glycogen_synth"/>
    <property type="match status" value="1"/>
</dbReference>
<dbReference type="PANTHER" id="PTHR45825:SF11">
    <property type="entry name" value="ALPHA AMYLASE DOMAIN-CONTAINING PROTEIN"/>
    <property type="match status" value="1"/>
</dbReference>
<accession>A0A143PS10</accession>
<reference evidence="13" key="2">
    <citation type="submission" date="2016-04" db="EMBL/GenBank/DDBJ databases">
        <title>First Complete Genome Sequence of a Subdivision 6 Acidobacterium.</title>
        <authorList>
            <person name="Huang S."/>
            <person name="Vieira S."/>
            <person name="Bunk B."/>
            <person name="Riedel T."/>
            <person name="Sproeer C."/>
            <person name="Overmann J."/>
        </authorList>
    </citation>
    <scope>NUCLEOTIDE SEQUENCE [LARGE SCALE GENOMIC DNA]</scope>
    <source>
        <strain evidence="13">DSM 100886 HEG_-6_39</strain>
    </source>
</reference>
<dbReference type="AlphaFoldDB" id="A0A143PS10"/>
<organism evidence="12 13">
    <name type="scientific">Luteitalea pratensis</name>
    <dbReference type="NCBI Taxonomy" id="1855912"/>
    <lineage>
        <taxon>Bacteria</taxon>
        <taxon>Pseudomonadati</taxon>
        <taxon>Acidobacteriota</taxon>
        <taxon>Vicinamibacteria</taxon>
        <taxon>Vicinamibacterales</taxon>
        <taxon>Vicinamibacteraceae</taxon>
        <taxon>Luteitalea</taxon>
    </lineage>
</organism>
<evidence type="ECO:0000256" key="4">
    <source>
        <dbReference type="ARBA" id="ARBA00010281"/>
    </source>
</evidence>
<dbReference type="Pfam" id="PF08323">
    <property type="entry name" value="Glyco_transf_5"/>
    <property type="match status" value="1"/>
</dbReference>
<feature type="compositionally biased region" description="Pro residues" evidence="9">
    <location>
        <begin position="12"/>
        <end position="21"/>
    </location>
</feature>
<keyword evidence="7 8" id="KW-0320">Glycogen biosynthesis</keyword>
<comment type="catalytic activity">
    <reaction evidence="1 8">
        <text>[(1-&gt;4)-alpha-D-glucosyl](n) + ADP-alpha-D-glucose = [(1-&gt;4)-alpha-D-glucosyl](n+1) + ADP + H(+)</text>
        <dbReference type="Rhea" id="RHEA:18189"/>
        <dbReference type="Rhea" id="RHEA-COMP:9584"/>
        <dbReference type="Rhea" id="RHEA-COMP:9587"/>
        <dbReference type="ChEBI" id="CHEBI:15378"/>
        <dbReference type="ChEBI" id="CHEBI:15444"/>
        <dbReference type="ChEBI" id="CHEBI:57498"/>
        <dbReference type="ChEBI" id="CHEBI:456216"/>
        <dbReference type="EC" id="2.4.1.21"/>
    </reaction>
</comment>
<evidence type="ECO:0000313" key="13">
    <source>
        <dbReference type="Proteomes" id="UP000076079"/>
    </source>
</evidence>
<evidence type="ECO:0000259" key="11">
    <source>
        <dbReference type="Pfam" id="PF08323"/>
    </source>
</evidence>
<feature type="domain" description="Starch synthase catalytic" evidence="11">
    <location>
        <begin position="189"/>
        <end position="425"/>
    </location>
</feature>
<evidence type="ECO:0000256" key="7">
    <source>
        <dbReference type="ARBA" id="ARBA00023056"/>
    </source>
</evidence>
<evidence type="ECO:0000256" key="1">
    <source>
        <dbReference type="ARBA" id="ARBA00001478"/>
    </source>
</evidence>
<dbReference type="Pfam" id="PF00534">
    <property type="entry name" value="Glycos_transf_1"/>
    <property type="match status" value="1"/>
</dbReference>
<reference evidence="12 13" key="1">
    <citation type="journal article" date="2016" name="Genome Announc.">
        <title>First Complete Genome Sequence of a Subdivision 6 Acidobacterium Strain.</title>
        <authorList>
            <person name="Huang S."/>
            <person name="Vieira S."/>
            <person name="Bunk B."/>
            <person name="Riedel T."/>
            <person name="Sproer C."/>
            <person name="Overmann J."/>
        </authorList>
    </citation>
    <scope>NUCLEOTIDE SEQUENCE [LARGE SCALE GENOMIC DNA]</scope>
    <source>
        <strain evidence="13">DSM 100886 HEG_-6_39</strain>
    </source>
</reference>
<dbReference type="PATRIC" id="fig|1813736.3.peg.4063"/>
<feature type="region of interest" description="Disordered" evidence="9">
    <location>
        <begin position="1"/>
        <end position="113"/>
    </location>
</feature>
<dbReference type="InterPro" id="IPR001296">
    <property type="entry name" value="Glyco_trans_1"/>
</dbReference>
<dbReference type="RefSeq" id="WP_234800465.1">
    <property type="nucleotide sequence ID" value="NZ_CP015136.1"/>
</dbReference>
<dbReference type="EC" id="2.4.1.21" evidence="8"/>
<dbReference type="GO" id="GO:0009011">
    <property type="term" value="F:alpha-1,4-glucan glucosyltransferase (ADP-glucose donor) activity"/>
    <property type="evidence" value="ECO:0007669"/>
    <property type="project" value="UniProtKB-UniRule"/>
</dbReference>
<dbReference type="EMBL" id="CP015136">
    <property type="protein sequence ID" value="AMY10619.1"/>
    <property type="molecule type" value="Genomic_DNA"/>
</dbReference>
<feature type="compositionally biased region" description="Low complexity" evidence="9">
    <location>
        <begin position="63"/>
        <end position="111"/>
    </location>
</feature>
<dbReference type="UniPathway" id="UPA00164"/>
<sequence>MAKTPRIRKPAPADPPPPAPQTEPVMGVPEQSASDPAKAPVYTDIPEAPRVPRVTRRQPAIDGAATPVAAAGKPAAKTASTAKRPATTAPAGKKTTAKAAAPAGKTAPAAPRVRKARTLAEAIERVPPTPAAPEPIVVKPAAKGRVTKTLAPVAVAPAPVVEHVQEIEGASAPATPLVTNAGAPARRLRILMVASEAVPFAKTGGLADVVAALPKALGALGHDVTVVIPRYRGIPVTGEPSTSYAVSMGGHHYQANVYVQQTSPGVRVALVDHPAFFDRDALYGIGSQDYGDNPRRFAFLCLAALEFARLEGRPVDIVHAHDWQAGLAPVYVKTRYAGDPVLGSAATIFTIHNIAYQGNCSSDWLPQLGLGWELFNTDGLEFWLHASLLKGGVMFADLVTTVSPRYADELMAPEFAFGFEGILRHRAANLLGILNGIDADVWDPAADRYLPSAYQADDLSGKLDAKRVLLDTYGLPTGDDLARRPVVAMISRMVDQKGLDLIASVAEQLPHLGAAFVILGTGEPWYEEMWRSLARRYPDRVGVRIGFDEPLSHVIEAGADLFMMPSRFEPCGLNQMYSLRYGTLPVVRATGGLDDTVQNYDPASGAGNGFKFHDASGEALLGTLRWALHVFHNEPERWRQLQRAGMARDFSWNASAHAYLEAYDRARAQVTGRQGVTA</sequence>
<proteinExistence type="inferred from homology"/>
<dbReference type="Proteomes" id="UP000076079">
    <property type="component" value="Chromosome"/>
</dbReference>
<feature type="binding site" evidence="8">
    <location>
        <position position="202"/>
    </location>
    <ligand>
        <name>ADP-alpha-D-glucose</name>
        <dbReference type="ChEBI" id="CHEBI:57498"/>
    </ligand>
</feature>
<dbReference type="NCBIfam" id="TIGR02095">
    <property type="entry name" value="glgA"/>
    <property type="match status" value="1"/>
</dbReference>
<evidence type="ECO:0000313" key="12">
    <source>
        <dbReference type="EMBL" id="AMY10619.1"/>
    </source>
</evidence>
<dbReference type="STRING" id="1855912.LuPra_03857"/>
<dbReference type="CDD" id="cd03791">
    <property type="entry name" value="GT5_Glycogen_synthase_DULL1-like"/>
    <property type="match status" value="1"/>
</dbReference>
<comment type="pathway">
    <text evidence="3 8">Glycan biosynthesis; glycogen biosynthesis.</text>
</comment>
<dbReference type="GO" id="GO:0005829">
    <property type="term" value="C:cytosol"/>
    <property type="evidence" value="ECO:0007669"/>
    <property type="project" value="TreeGrafter"/>
</dbReference>
<dbReference type="InterPro" id="IPR011835">
    <property type="entry name" value="GS/SS"/>
</dbReference>
<evidence type="ECO:0000256" key="3">
    <source>
        <dbReference type="ARBA" id="ARBA00004964"/>
    </source>
</evidence>
<evidence type="ECO:0000256" key="8">
    <source>
        <dbReference type="HAMAP-Rule" id="MF_00484"/>
    </source>
</evidence>